<feature type="region of interest" description="Disordered" evidence="13">
    <location>
        <begin position="641"/>
        <end position="660"/>
    </location>
</feature>
<feature type="compositionally biased region" description="Polar residues" evidence="13">
    <location>
        <begin position="393"/>
        <end position="408"/>
    </location>
</feature>
<dbReference type="GeneID" id="103362354"/>
<evidence type="ECO:0000256" key="12">
    <source>
        <dbReference type="SAM" id="Coils"/>
    </source>
</evidence>
<dbReference type="Gene3D" id="1.20.5.1160">
    <property type="entry name" value="Vasodilator-stimulated phosphoprotein"/>
    <property type="match status" value="1"/>
</dbReference>
<reference evidence="18" key="2">
    <citation type="submission" date="2025-04" db="UniProtKB">
        <authorList>
            <consortium name="RefSeq"/>
        </authorList>
    </citation>
    <scope>IDENTIFICATION</scope>
</reference>
<dbReference type="InterPro" id="IPR036415">
    <property type="entry name" value="Lamin_tail_dom_sf"/>
</dbReference>
<proteinExistence type="inferred from homology"/>
<evidence type="ECO:0000259" key="15">
    <source>
        <dbReference type="PROSITE" id="PS51842"/>
    </source>
</evidence>
<comment type="similarity">
    <text evidence="11">Belongs to the intermediate filament family.</text>
</comment>
<dbReference type="Gene3D" id="1.20.5.500">
    <property type="entry name" value="Single helix bin"/>
    <property type="match status" value="1"/>
</dbReference>
<evidence type="ECO:0000313" key="17">
    <source>
        <dbReference type="Proteomes" id="UP000694891"/>
    </source>
</evidence>
<feature type="compositionally biased region" description="Low complexity" evidence="13">
    <location>
        <begin position="410"/>
        <end position="441"/>
    </location>
</feature>
<dbReference type="GeneTree" id="ENSGT00940000157244"/>
<evidence type="ECO:0000256" key="11">
    <source>
        <dbReference type="RuleBase" id="RU000685"/>
    </source>
</evidence>
<evidence type="ECO:0000256" key="10">
    <source>
        <dbReference type="ARBA" id="ARBA00024186"/>
    </source>
</evidence>
<dbReference type="Gene3D" id="2.60.40.1260">
    <property type="entry name" value="Lamin Tail domain"/>
    <property type="match status" value="1"/>
</dbReference>
<dbReference type="Pfam" id="PF00932">
    <property type="entry name" value="LTD"/>
    <property type="match status" value="1"/>
</dbReference>
<dbReference type="GO" id="GO:0031507">
    <property type="term" value="P:heterochromatin formation"/>
    <property type="evidence" value="ECO:0007669"/>
    <property type="project" value="TreeGrafter"/>
</dbReference>
<feature type="coiled-coil region" evidence="12">
    <location>
        <begin position="23"/>
        <end position="216"/>
    </location>
</feature>
<name>A0A3B5ADF8_9TELE</name>
<dbReference type="SUPFAM" id="SSF64593">
    <property type="entry name" value="Intermediate filament protein, coiled coil region"/>
    <property type="match status" value="2"/>
</dbReference>
<dbReference type="GO" id="GO:0005200">
    <property type="term" value="F:structural constituent of cytoskeleton"/>
    <property type="evidence" value="ECO:0007669"/>
    <property type="project" value="TreeGrafter"/>
</dbReference>
<evidence type="ECO:0000256" key="7">
    <source>
        <dbReference type="ARBA" id="ARBA00023242"/>
    </source>
</evidence>
<accession>A0A3B5ADF8</accession>
<dbReference type="GO" id="GO:0006998">
    <property type="term" value="P:nuclear envelope organization"/>
    <property type="evidence" value="ECO:0007669"/>
    <property type="project" value="TreeGrafter"/>
</dbReference>
<dbReference type="InterPro" id="IPR039008">
    <property type="entry name" value="IF_rod_dom"/>
</dbReference>
<dbReference type="GO" id="GO:0005882">
    <property type="term" value="C:intermediate filament"/>
    <property type="evidence" value="ECO:0007669"/>
    <property type="project" value="UniProtKB-KW"/>
</dbReference>
<evidence type="ECO:0000259" key="14">
    <source>
        <dbReference type="PROSITE" id="PS51841"/>
    </source>
</evidence>
<dbReference type="CTD" id="4000"/>
<evidence type="ECO:0000256" key="13">
    <source>
        <dbReference type="SAM" id="MobiDB-lite"/>
    </source>
</evidence>
<dbReference type="PROSITE" id="PS00226">
    <property type="entry name" value="IF_ROD_1"/>
    <property type="match status" value="1"/>
</dbReference>
<dbReference type="Ensembl" id="ENSSPAT00000016166.1">
    <property type="protein sequence ID" value="ENSSPAP00000015909.1"/>
    <property type="gene ID" value="ENSSPAG00000011978.1"/>
</dbReference>
<feature type="compositionally biased region" description="Low complexity" evidence="13">
    <location>
        <begin position="453"/>
        <end position="462"/>
    </location>
</feature>
<dbReference type="PANTHER" id="PTHR45721:SF5">
    <property type="entry name" value="PRELAMIN-A_C"/>
    <property type="match status" value="1"/>
</dbReference>
<dbReference type="SMART" id="SM01391">
    <property type="entry name" value="Filament"/>
    <property type="match status" value="1"/>
</dbReference>
<dbReference type="InterPro" id="IPR018039">
    <property type="entry name" value="IF_conserved"/>
</dbReference>
<dbReference type="InterPro" id="IPR001322">
    <property type="entry name" value="Lamin_tail_dom"/>
</dbReference>
<reference evidence="16" key="1">
    <citation type="submission" date="2023-09" db="UniProtKB">
        <authorList>
            <consortium name="Ensembl"/>
        </authorList>
    </citation>
    <scope>IDENTIFICATION</scope>
</reference>
<gene>
    <name evidence="18" type="primary">lmna</name>
</gene>
<dbReference type="OrthoDB" id="102442at2759"/>
<keyword evidence="17" id="KW-1185">Reference proteome</keyword>
<keyword evidence="9" id="KW-0636">Prenylation</keyword>
<dbReference type="GO" id="GO:0090435">
    <property type="term" value="P:protein localization to nuclear envelope"/>
    <property type="evidence" value="ECO:0007669"/>
    <property type="project" value="TreeGrafter"/>
</dbReference>
<dbReference type="PROSITE" id="PS51842">
    <property type="entry name" value="IF_ROD_2"/>
    <property type="match status" value="1"/>
</dbReference>
<comment type="subcellular location">
    <subcellularLocation>
        <location evidence="10">Nucleus lamina</location>
    </subcellularLocation>
    <subcellularLocation>
        <location evidence="1">Nucleus matrix</location>
    </subcellularLocation>
    <subcellularLocation>
        <location evidence="2">Nucleus</location>
        <location evidence="2">Nucleoplasm</location>
    </subcellularLocation>
</comment>
<dbReference type="Pfam" id="PF00038">
    <property type="entry name" value="Filament"/>
    <property type="match status" value="1"/>
</dbReference>
<evidence type="ECO:0000256" key="5">
    <source>
        <dbReference type="ARBA" id="ARBA00022754"/>
    </source>
</evidence>
<dbReference type="GO" id="GO:0005652">
    <property type="term" value="C:nuclear lamina"/>
    <property type="evidence" value="ECO:0007669"/>
    <property type="project" value="UniProtKB-SubCell"/>
</dbReference>
<keyword evidence="7" id="KW-0539">Nucleus</keyword>
<dbReference type="STRING" id="144197.ENSSPAP00000015909"/>
<evidence type="ECO:0000256" key="1">
    <source>
        <dbReference type="ARBA" id="ARBA00004109"/>
    </source>
</evidence>
<keyword evidence="5 11" id="KW-0403">Intermediate filament</keyword>
<evidence type="ECO:0000256" key="2">
    <source>
        <dbReference type="ARBA" id="ARBA00004642"/>
    </source>
</evidence>
<dbReference type="GO" id="GO:0005654">
    <property type="term" value="C:nucleoplasm"/>
    <property type="evidence" value="ECO:0007669"/>
    <property type="project" value="UniProtKB-SubCell"/>
</dbReference>
<evidence type="ECO:0000313" key="18">
    <source>
        <dbReference type="RefSeq" id="XP_008286904.1"/>
    </source>
</evidence>
<keyword evidence="3" id="KW-0488">Methylation</keyword>
<feature type="region of interest" description="Disordered" evidence="13">
    <location>
        <begin position="1"/>
        <end position="22"/>
    </location>
</feature>
<dbReference type="AlphaFoldDB" id="A0A3B5ADF8"/>
<organism evidence="16">
    <name type="scientific">Stegastes partitus</name>
    <name type="common">bicolor damselfish</name>
    <dbReference type="NCBI Taxonomy" id="144197"/>
    <lineage>
        <taxon>Eukaryota</taxon>
        <taxon>Metazoa</taxon>
        <taxon>Chordata</taxon>
        <taxon>Craniata</taxon>
        <taxon>Vertebrata</taxon>
        <taxon>Euteleostomi</taxon>
        <taxon>Actinopterygii</taxon>
        <taxon>Neopterygii</taxon>
        <taxon>Teleostei</taxon>
        <taxon>Neoteleostei</taxon>
        <taxon>Acanthomorphata</taxon>
        <taxon>Ovalentaria</taxon>
        <taxon>Pomacentridae</taxon>
        <taxon>Stegastes</taxon>
    </lineage>
</organism>
<dbReference type="SUPFAM" id="SSF74853">
    <property type="entry name" value="Lamin A/C globular tail domain"/>
    <property type="match status" value="1"/>
</dbReference>
<dbReference type="Gene3D" id="1.20.5.170">
    <property type="match status" value="1"/>
</dbReference>
<evidence type="ECO:0000256" key="9">
    <source>
        <dbReference type="ARBA" id="ARBA00023289"/>
    </source>
</evidence>
<keyword evidence="6 12" id="KW-0175">Coiled coil</keyword>
<feature type="domain" description="IF rod" evidence="15">
    <location>
        <begin position="26"/>
        <end position="380"/>
    </location>
</feature>
<evidence type="ECO:0000256" key="8">
    <source>
        <dbReference type="ARBA" id="ARBA00023288"/>
    </source>
</evidence>
<keyword evidence="8" id="KW-0449">Lipoprotein</keyword>
<dbReference type="PANTHER" id="PTHR45721">
    <property type="entry name" value="LAMIN DM0-RELATED"/>
    <property type="match status" value="1"/>
</dbReference>
<dbReference type="GO" id="GO:0016363">
    <property type="term" value="C:nuclear matrix"/>
    <property type="evidence" value="ECO:0007669"/>
    <property type="project" value="UniProtKB-SubCell"/>
</dbReference>
<evidence type="ECO:0000256" key="6">
    <source>
        <dbReference type="ARBA" id="ARBA00023054"/>
    </source>
</evidence>
<dbReference type="PROSITE" id="PS51841">
    <property type="entry name" value="LTD"/>
    <property type="match status" value="1"/>
</dbReference>
<dbReference type="Proteomes" id="UP000694891">
    <property type="component" value="Unplaced"/>
</dbReference>
<feature type="coiled-coil region" evidence="12">
    <location>
        <begin position="285"/>
        <end position="362"/>
    </location>
</feature>
<evidence type="ECO:0000256" key="4">
    <source>
        <dbReference type="ARBA" id="ARBA00022553"/>
    </source>
</evidence>
<keyword evidence="4" id="KW-0597">Phosphoprotein</keyword>
<protein>
    <submittedName>
        <fullName evidence="16 18">Lamin</fullName>
    </submittedName>
</protein>
<evidence type="ECO:0000256" key="3">
    <source>
        <dbReference type="ARBA" id="ARBA00022481"/>
    </source>
</evidence>
<dbReference type="GO" id="GO:0007097">
    <property type="term" value="P:nuclear migration"/>
    <property type="evidence" value="ECO:0007669"/>
    <property type="project" value="TreeGrafter"/>
</dbReference>
<feature type="domain" description="LTD" evidence="14">
    <location>
        <begin position="464"/>
        <end position="581"/>
    </location>
</feature>
<dbReference type="RefSeq" id="XP_008286904.1">
    <property type="nucleotide sequence ID" value="XM_008288682.1"/>
</dbReference>
<dbReference type="GO" id="GO:0051664">
    <property type="term" value="P:nuclear pore localization"/>
    <property type="evidence" value="ECO:0007669"/>
    <property type="project" value="TreeGrafter"/>
</dbReference>
<feature type="region of interest" description="Disordered" evidence="13">
    <location>
        <begin position="378"/>
        <end position="473"/>
    </location>
</feature>
<evidence type="ECO:0000313" key="16">
    <source>
        <dbReference type="Ensembl" id="ENSSPAP00000015909.1"/>
    </source>
</evidence>
<sequence length="660" mass="73358">MATPGQRRSGRGTTSISPARLTRLQEKEELGNLNDRLAQYIDKVRFLEAENAGLRLRITETETLTEQNQTGIKAAYETELADARKTLDQVARERARLQLELSKIRDEHKELKARNAKKESDLEAALVRLRDLEALLNSKDASLNTILGEKRALEVEVKDLKAQVAKLDGSLADAKRQLQDEMLRRVDAENRLQTLKEELEFQKTVHKEELSQLKSHSKETVEVDSRQLDFDSKLAEALAEMRAQHDDQVRLYKTELERTFNSKLKDARQSADANSHLVGAANEELHQSRVRLEGMSAQLSELQRKLLASEAKVQELEESMSRERDLMWRRLEAKEREMAEVRAQMQQQLDEYQELLDIKLALDMEISAYRKLLEGEEERLHLSPSPTPVKVTVTRTSDSTVGHSSRVLQSAASGSGSGSSSRVLQSAAAASSSRNSSGMSTSKKRRRDNDSETSSTVGGTVTKTRISQHASASGRITVDDVDLEGNYVRLSNKADEDQLLGNWQVKKQVGNAFPIVYKFPHKFALKAGATVTIWAASGGGTHNPPTDLVWKSQDSWGTGNQVQTSLLSADGEEMAMRKVTRTLFQEGEDDDDDDMGAHSTSGVENEYNLRSRTVICDSCGQPDRGGGCGGLSEGLLGHSSIMGTNEPRQGRMNPKNCPVM</sequence>